<feature type="compositionally biased region" description="Low complexity" evidence="1">
    <location>
        <begin position="47"/>
        <end position="57"/>
    </location>
</feature>
<organism evidence="2 3">
    <name type="scientific">Rotaria socialis</name>
    <dbReference type="NCBI Taxonomy" id="392032"/>
    <lineage>
        <taxon>Eukaryota</taxon>
        <taxon>Metazoa</taxon>
        <taxon>Spiralia</taxon>
        <taxon>Gnathifera</taxon>
        <taxon>Rotifera</taxon>
        <taxon>Eurotatoria</taxon>
        <taxon>Bdelloidea</taxon>
        <taxon>Philodinida</taxon>
        <taxon>Philodinidae</taxon>
        <taxon>Rotaria</taxon>
    </lineage>
</organism>
<feature type="non-terminal residue" evidence="2">
    <location>
        <position position="1"/>
    </location>
</feature>
<accession>A0A821XTF2</accession>
<dbReference type="Proteomes" id="UP000663873">
    <property type="component" value="Unassembled WGS sequence"/>
</dbReference>
<proteinExistence type="predicted"/>
<dbReference type="EMBL" id="CAJOBP010092462">
    <property type="protein sequence ID" value="CAF4951849.1"/>
    <property type="molecule type" value="Genomic_DNA"/>
</dbReference>
<evidence type="ECO:0000313" key="2">
    <source>
        <dbReference type="EMBL" id="CAF4951849.1"/>
    </source>
</evidence>
<reference evidence="2" key="1">
    <citation type="submission" date="2021-02" db="EMBL/GenBank/DDBJ databases">
        <authorList>
            <person name="Nowell W R."/>
        </authorList>
    </citation>
    <scope>NUCLEOTIDE SEQUENCE</scope>
</reference>
<comment type="caution">
    <text evidence="2">The sequence shown here is derived from an EMBL/GenBank/DDBJ whole genome shotgun (WGS) entry which is preliminary data.</text>
</comment>
<name>A0A821XTF2_9BILA</name>
<gene>
    <name evidence="2" type="ORF">UJA718_LOCUS47791</name>
</gene>
<feature type="compositionally biased region" description="Polar residues" evidence="1">
    <location>
        <begin position="27"/>
        <end position="42"/>
    </location>
</feature>
<dbReference type="AlphaFoldDB" id="A0A821XTF2"/>
<evidence type="ECO:0000256" key="1">
    <source>
        <dbReference type="SAM" id="MobiDB-lite"/>
    </source>
</evidence>
<feature type="region of interest" description="Disordered" evidence="1">
    <location>
        <begin position="1"/>
        <end position="70"/>
    </location>
</feature>
<evidence type="ECO:0000313" key="3">
    <source>
        <dbReference type="Proteomes" id="UP000663873"/>
    </source>
</evidence>
<keyword evidence="3" id="KW-1185">Reference proteome</keyword>
<protein>
    <submittedName>
        <fullName evidence="2">Uncharacterized protein</fullName>
    </submittedName>
</protein>
<sequence>PTNLIELSDSETDSASMAALALRSTRSDQTTPKVQTRSTGSRRQQDSPSTSSSVSEISPPPNITDDVEQSSRLLILNCI</sequence>